<sequence length="183" mass="21685">MEKFFKELMVVNNHNLSSFNTPGVWALFGKRKNVVNDDKWYCLQVGQTTCIKNEIQKDKQLLAEELNNNGTKIPYVNQFGEELFSYYVYPTSREYLYSKYIKEQFKDFLFAVICEEEDNNVRKSIEKEFAYKTNAICWRNGGPFKKGIKIDFENRKSETREIPYNGEISDSIIIPFVKRYNTQ</sequence>
<organism evidence="1 2">
    <name type="scientific">Allocoprobacillus halotolerans</name>
    <dbReference type="NCBI Taxonomy" id="2944914"/>
    <lineage>
        <taxon>Bacteria</taxon>
        <taxon>Bacillati</taxon>
        <taxon>Bacillota</taxon>
        <taxon>Erysipelotrichia</taxon>
        <taxon>Erysipelotrichales</taxon>
        <taxon>Erysipelotrichaceae</taxon>
        <taxon>Allocoprobacillus</taxon>
    </lineage>
</organism>
<keyword evidence="2" id="KW-1185">Reference proteome</keyword>
<dbReference type="RefSeq" id="WP_290141616.1">
    <property type="nucleotide sequence ID" value="NZ_CP101620.1"/>
</dbReference>
<name>A0ABY5I4A5_9FIRM</name>
<proteinExistence type="predicted"/>
<evidence type="ECO:0000313" key="1">
    <source>
        <dbReference type="EMBL" id="UTY40189.1"/>
    </source>
</evidence>
<accession>A0ABY5I4A5</accession>
<reference evidence="1" key="1">
    <citation type="submission" date="2022-07" db="EMBL/GenBank/DDBJ databases">
        <title>Faecal culturing of patients with breast cancer.</title>
        <authorList>
            <person name="Teng N.M.Y."/>
            <person name="Kiu R."/>
            <person name="Evans R."/>
            <person name="Baker D.J."/>
            <person name="Zenner C."/>
            <person name="Robinson S.D."/>
            <person name="Hall L.J."/>
        </authorList>
    </citation>
    <scope>NUCLEOTIDE SEQUENCE</scope>
    <source>
        <strain evidence="1">LH1062</strain>
    </source>
</reference>
<evidence type="ECO:0000313" key="2">
    <source>
        <dbReference type="Proteomes" id="UP001060112"/>
    </source>
</evidence>
<dbReference type="EMBL" id="CP101620">
    <property type="protein sequence ID" value="UTY40189.1"/>
    <property type="molecule type" value="Genomic_DNA"/>
</dbReference>
<gene>
    <name evidence="1" type="ORF">NMU03_05170</name>
</gene>
<protein>
    <submittedName>
        <fullName evidence="1">Uncharacterized protein</fullName>
    </submittedName>
</protein>
<dbReference type="Proteomes" id="UP001060112">
    <property type="component" value="Chromosome"/>
</dbReference>